<evidence type="ECO:0000313" key="5">
    <source>
        <dbReference type="Proteomes" id="UP000323632"/>
    </source>
</evidence>
<dbReference type="SMART" id="SM00850">
    <property type="entry name" value="LytTR"/>
    <property type="match status" value="1"/>
</dbReference>
<dbReference type="FunFam" id="3.40.50.2300:FF:000051">
    <property type="entry name" value="Two-component response regulator yehT"/>
    <property type="match status" value="1"/>
</dbReference>
<name>A0A5M6CAU2_9BACT</name>
<dbReference type="RefSeq" id="WP_150033756.1">
    <property type="nucleotide sequence ID" value="NZ_VWSH01000004.1"/>
</dbReference>
<organism evidence="4 5">
    <name type="scientific">Taibaiella lutea</name>
    <dbReference type="NCBI Taxonomy" id="2608001"/>
    <lineage>
        <taxon>Bacteria</taxon>
        <taxon>Pseudomonadati</taxon>
        <taxon>Bacteroidota</taxon>
        <taxon>Chitinophagia</taxon>
        <taxon>Chitinophagales</taxon>
        <taxon>Chitinophagaceae</taxon>
        <taxon>Taibaiella</taxon>
    </lineage>
</organism>
<dbReference type="PROSITE" id="PS50110">
    <property type="entry name" value="RESPONSE_REGULATORY"/>
    <property type="match status" value="1"/>
</dbReference>
<dbReference type="SUPFAM" id="SSF52172">
    <property type="entry name" value="CheY-like"/>
    <property type="match status" value="1"/>
</dbReference>
<evidence type="ECO:0000256" key="1">
    <source>
        <dbReference type="PROSITE-ProRule" id="PRU00169"/>
    </source>
</evidence>
<dbReference type="PROSITE" id="PS50930">
    <property type="entry name" value="HTH_LYTTR"/>
    <property type="match status" value="1"/>
</dbReference>
<dbReference type="Proteomes" id="UP000323632">
    <property type="component" value="Unassembled WGS sequence"/>
</dbReference>
<reference evidence="4 5" key="1">
    <citation type="submission" date="2019-09" db="EMBL/GenBank/DDBJ databases">
        <title>Genome sequence and assembly of Taibaiella sp.</title>
        <authorList>
            <person name="Chhetri G."/>
        </authorList>
    </citation>
    <scope>NUCLEOTIDE SEQUENCE [LARGE SCALE GENOMIC DNA]</scope>
    <source>
        <strain evidence="4 5">KVB11</strain>
    </source>
</reference>
<accession>A0A5M6CAU2</accession>
<feature type="domain" description="HTH LytTR-type" evidence="3">
    <location>
        <begin position="132"/>
        <end position="232"/>
    </location>
</feature>
<sequence length="233" mass="27018">MKCLIVDDELLAQEVIESYIEKVDSLQLAGKCNNALQAFAALNREPIDLMFLDIKMPEMTGLELLRTLKNPPKVIITTAFHEYALDGFELDVVDYLLKPVSFNRFLKAIHKVKVNKEPVAEIKEEHNIPEAFYVRSDRKLIKINPMEIIYIEALKNYLCIYTLSQKVIIHSTMVYLEEQLKSHAFIHRVHKSFLVNRHFIKEIDNGILKMNNGSEIPLGGLYRDAFLEEMRIL</sequence>
<keyword evidence="1" id="KW-0597">Phosphoprotein</keyword>
<dbReference type="Gene3D" id="3.40.50.2300">
    <property type="match status" value="1"/>
</dbReference>
<keyword evidence="5" id="KW-1185">Reference proteome</keyword>
<evidence type="ECO:0000313" key="4">
    <source>
        <dbReference type="EMBL" id="KAA5532254.1"/>
    </source>
</evidence>
<dbReference type="GO" id="GO:0003677">
    <property type="term" value="F:DNA binding"/>
    <property type="evidence" value="ECO:0007669"/>
    <property type="project" value="InterPro"/>
</dbReference>
<dbReference type="Pfam" id="PF04397">
    <property type="entry name" value="LytTR"/>
    <property type="match status" value="1"/>
</dbReference>
<dbReference type="PANTHER" id="PTHR37299">
    <property type="entry name" value="TRANSCRIPTIONAL REGULATOR-RELATED"/>
    <property type="match status" value="1"/>
</dbReference>
<protein>
    <submittedName>
        <fullName evidence="4">Response regulator transcription factor</fullName>
    </submittedName>
</protein>
<evidence type="ECO:0000259" key="2">
    <source>
        <dbReference type="PROSITE" id="PS50110"/>
    </source>
</evidence>
<feature type="domain" description="Response regulatory" evidence="2">
    <location>
        <begin position="2"/>
        <end position="113"/>
    </location>
</feature>
<dbReference type="InterPro" id="IPR011006">
    <property type="entry name" value="CheY-like_superfamily"/>
</dbReference>
<dbReference type="SMART" id="SM00448">
    <property type="entry name" value="REC"/>
    <property type="match status" value="1"/>
</dbReference>
<dbReference type="InterPro" id="IPR046947">
    <property type="entry name" value="LytR-like"/>
</dbReference>
<dbReference type="InterPro" id="IPR001789">
    <property type="entry name" value="Sig_transdc_resp-reg_receiver"/>
</dbReference>
<dbReference type="GO" id="GO:0000156">
    <property type="term" value="F:phosphorelay response regulator activity"/>
    <property type="evidence" value="ECO:0007669"/>
    <property type="project" value="InterPro"/>
</dbReference>
<dbReference type="EMBL" id="VWSH01000004">
    <property type="protein sequence ID" value="KAA5532254.1"/>
    <property type="molecule type" value="Genomic_DNA"/>
</dbReference>
<gene>
    <name evidence="4" type="ORF">F0919_15770</name>
</gene>
<dbReference type="Gene3D" id="2.40.50.1020">
    <property type="entry name" value="LytTr DNA-binding domain"/>
    <property type="match status" value="1"/>
</dbReference>
<dbReference type="InterPro" id="IPR007492">
    <property type="entry name" value="LytTR_DNA-bd_dom"/>
</dbReference>
<evidence type="ECO:0000259" key="3">
    <source>
        <dbReference type="PROSITE" id="PS50930"/>
    </source>
</evidence>
<dbReference type="AlphaFoldDB" id="A0A5M6CAU2"/>
<comment type="caution">
    <text evidence="4">The sequence shown here is derived from an EMBL/GenBank/DDBJ whole genome shotgun (WGS) entry which is preliminary data.</text>
</comment>
<feature type="modified residue" description="4-aspartylphosphate" evidence="1">
    <location>
        <position position="53"/>
    </location>
</feature>
<dbReference type="Pfam" id="PF00072">
    <property type="entry name" value="Response_reg"/>
    <property type="match status" value="1"/>
</dbReference>
<dbReference type="PANTHER" id="PTHR37299:SF1">
    <property type="entry name" value="STAGE 0 SPORULATION PROTEIN A HOMOLOG"/>
    <property type="match status" value="1"/>
</dbReference>
<proteinExistence type="predicted"/>